<protein>
    <recommendedName>
        <fullName evidence="3">Conjugal transfer protein TrbL</fullName>
    </recommendedName>
</protein>
<dbReference type="EMBL" id="QWKH01000160">
    <property type="protein sequence ID" value="NBI35565.1"/>
    <property type="molecule type" value="Genomic_DNA"/>
</dbReference>
<feature type="transmembrane region" description="Helical" evidence="1">
    <location>
        <begin position="248"/>
        <end position="266"/>
    </location>
</feature>
<keyword evidence="1" id="KW-1133">Transmembrane helix</keyword>
<dbReference type="AlphaFoldDB" id="A0A7C9N9X1"/>
<evidence type="ECO:0000256" key="1">
    <source>
        <dbReference type="SAM" id="Phobius"/>
    </source>
</evidence>
<name>A0A7C9N9X1_9BACT</name>
<organism evidence="2">
    <name type="scientific">Muribaculaceae bacterium Z82</name>
    <dbReference type="NCBI Taxonomy" id="2304548"/>
    <lineage>
        <taxon>Bacteria</taxon>
        <taxon>Pseudomonadati</taxon>
        <taxon>Bacteroidota</taxon>
        <taxon>Bacteroidia</taxon>
        <taxon>Bacteroidales</taxon>
        <taxon>Muribaculaceae</taxon>
    </lineage>
</organism>
<proteinExistence type="predicted"/>
<evidence type="ECO:0000313" key="2">
    <source>
        <dbReference type="EMBL" id="NBI35565.1"/>
    </source>
</evidence>
<accession>A0A7C9N9X1</accession>
<evidence type="ECO:0008006" key="3">
    <source>
        <dbReference type="Google" id="ProtNLM"/>
    </source>
</evidence>
<keyword evidence="1" id="KW-0812">Transmembrane</keyword>
<feature type="transmembrane region" description="Helical" evidence="1">
    <location>
        <begin position="122"/>
        <end position="143"/>
    </location>
</feature>
<comment type="caution">
    <text evidence="2">The sequence shown here is derived from an EMBL/GenBank/DDBJ whole genome shotgun (WGS) entry which is preliminary data.</text>
</comment>
<feature type="transmembrane region" description="Helical" evidence="1">
    <location>
        <begin position="178"/>
        <end position="203"/>
    </location>
</feature>
<reference evidence="2" key="1">
    <citation type="submission" date="2018-08" db="EMBL/GenBank/DDBJ databases">
        <title>Murine metabolic-syndrome-specific gut microbial biobank.</title>
        <authorList>
            <person name="Liu C."/>
        </authorList>
    </citation>
    <scope>NUCLEOTIDE SEQUENCE [LARGE SCALE GENOMIC DNA]</scope>
    <source>
        <strain evidence="2">Z82</strain>
    </source>
</reference>
<feature type="transmembrane region" description="Helical" evidence="1">
    <location>
        <begin position="215"/>
        <end position="242"/>
    </location>
</feature>
<feature type="transmembrane region" description="Helical" evidence="1">
    <location>
        <begin position="314"/>
        <end position="339"/>
    </location>
</feature>
<feature type="transmembrane region" description="Helical" evidence="1">
    <location>
        <begin position="278"/>
        <end position="302"/>
    </location>
</feature>
<feature type="transmembrane region" description="Helical" evidence="1">
    <location>
        <begin position="155"/>
        <end position="172"/>
    </location>
</feature>
<sequence length="351" mass="37257">MALLAPVARIARARKGWLLLSFAVAALLILAYVPAASGIAVVPPEGAIIDAAQQNPGESFGFSPLTPINDWIASILREVCNALLYFEATVLSNIATGTDLSKPFTDLIPSAMPIIEAVHWRVSVPLANLVLAIFLVAGLVKVVSHLSASESGVDLWKIMVVFIAYAFMKSAIDSSWYLMGLVYETVMSFLPVISSTSLPAASFTPLPDTVTDISALMLTLVVAILSLVIVGVCDIVCVTTVVVRSIQIYILTAFGAIPLAFAVSEGGRHMTANFIKKYVALVFSGLILALLFAMMASTVNFVGAVSTPPASGDLVAIAAYSMEIMTMPSLLIAYAFCFLRSGEWARDVMGL</sequence>
<gene>
    <name evidence="2" type="ORF">D1639_11105</name>
</gene>
<keyword evidence="1" id="KW-0472">Membrane</keyword>